<dbReference type="Proteomes" id="UP001152888">
    <property type="component" value="Unassembled WGS sequence"/>
</dbReference>
<protein>
    <submittedName>
        <fullName evidence="4">Uncharacterized protein</fullName>
    </submittedName>
</protein>
<accession>A0A9P0PWH2</accession>
<dbReference type="InterPro" id="IPR003591">
    <property type="entry name" value="Leu-rich_rpt_typical-subtyp"/>
</dbReference>
<keyword evidence="1" id="KW-0433">Leucine-rich repeat</keyword>
<dbReference type="InterPro" id="IPR032675">
    <property type="entry name" value="LRR_dom_sf"/>
</dbReference>
<keyword evidence="2" id="KW-0677">Repeat</keyword>
<evidence type="ECO:0000256" key="3">
    <source>
        <dbReference type="SAM" id="MobiDB-lite"/>
    </source>
</evidence>
<feature type="region of interest" description="Disordered" evidence="3">
    <location>
        <begin position="617"/>
        <end position="674"/>
    </location>
</feature>
<proteinExistence type="predicted"/>
<feature type="compositionally biased region" description="Basic and acidic residues" evidence="3">
    <location>
        <begin position="617"/>
        <end position="639"/>
    </location>
</feature>
<organism evidence="4 5">
    <name type="scientific">Acanthoscelides obtectus</name>
    <name type="common">Bean weevil</name>
    <name type="synonym">Bruchus obtectus</name>
    <dbReference type="NCBI Taxonomy" id="200917"/>
    <lineage>
        <taxon>Eukaryota</taxon>
        <taxon>Metazoa</taxon>
        <taxon>Ecdysozoa</taxon>
        <taxon>Arthropoda</taxon>
        <taxon>Hexapoda</taxon>
        <taxon>Insecta</taxon>
        <taxon>Pterygota</taxon>
        <taxon>Neoptera</taxon>
        <taxon>Endopterygota</taxon>
        <taxon>Coleoptera</taxon>
        <taxon>Polyphaga</taxon>
        <taxon>Cucujiformia</taxon>
        <taxon>Chrysomeloidea</taxon>
        <taxon>Chrysomelidae</taxon>
        <taxon>Bruchinae</taxon>
        <taxon>Bruchini</taxon>
        <taxon>Acanthoscelides</taxon>
    </lineage>
</organism>
<feature type="region of interest" description="Disordered" evidence="3">
    <location>
        <begin position="233"/>
        <end position="302"/>
    </location>
</feature>
<reference evidence="4" key="1">
    <citation type="submission" date="2022-03" db="EMBL/GenBank/DDBJ databases">
        <authorList>
            <person name="Sayadi A."/>
        </authorList>
    </citation>
    <scope>NUCLEOTIDE SEQUENCE</scope>
</reference>
<feature type="compositionally biased region" description="Low complexity" evidence="3">
    <location>
        <begin position="238"/>
        <end position="285"/>
    </location>
</feature>
<evidence type="ECO:0000313" key="5">
    <source>
        <dbReference type="Proteomes" id="UP001152888"/>
    </source>
</evidence>
<dbReference type="SUPFAM" id="SSF52058">
    <property type="entry name" value="L domain-like"/>
    <property type="match status" value="1"/>
</dbReference>
<dbReference type="EMBL" id="CAKOFQ010007459">
    <property type="protein sequence ID" value="CAH2001624.1"/>
    <property type="molecule type" value="Genomic_DNA"/>
</dbReference>
<feature type="compositionally biased region" description="Polar residues" evidence="3">
    <location>
        <begin position="291"/>
        <end position="300"/>
    </location>
</feature>
<dbReference type="PANTHER" id="PTHR24366:SF168">
    <property type="entry name" value="GH22922P-RELATED"/>
    <property type="match status" value="1"/>
</dbReference>
<sequence>MRTLSFLDMSQNTLRELPGTEGENTFEELDSLTALNLERNLIQTLHADAFIGVRKTLTSLSLLNNLLPDFPTAAVSSLKELRVLDIGFNLLTELPLDAFKGNPSITLLALDGNPLATIPFEALSHLNGTLRGLSLGGRFLHCDCRLAWVINWIRNGDLQVTSRERNPQFCGSPARFRDRGFYSIQIEELGCKKQETTTPGKLETQETALEPTQKEHVGVATVVSADLDDLVATNPDLTKSSTTSTTTKQPTSKTTITTSTSVTTTTTRVSTGTTKQGTTSTTTVKPKLKGPSNQWNNKSRPSMVLGAGYPSRSKSDESKEVIVKDAFRQDNSVIIKWGSETANILGFRVVYRLFGDKSFKQGPPLEASEREFKIKNVPPQECIIVCVVSLEELTVTPETVPYTQCREVRTVSAAASNMDKITIAASAAICGTIVEEVKKTSRAAQTESWAKEWTTDCWFASKLLYQYSSTTWRALELFGYFERFQLGKAYSTHSQRPRMYTVDQPASLDDMRYFGQMGKKARSIADGQSQNSFSNHSGRYLTANAFPNNLLEAIPPIAGDAIGTNVDKRRRRGTPRAPHREMGGMPARSEKVAAQVPCSKRTAIAIFEIGPIRTKDVQHGRQHPHPEPMLRQHGQLDRPRHGHLHGPKPNDKKRPGASVRDFNHYSDQETVLAS</sequence>
<evidence type="ECO:0000313" key="4">
    <source>
        <dbReference type="EMBL" id="CAH2001624.1"/>
    </source>
</evidence>
<dbReference type="PANTHER" id="PTHR24366">
    <property type="entry name" value="IG(IMMUNOGLOBULIN) AND LRR(LEUCINE RICH REPEAT) DOMAINS"/>
    <property type="match status" value="1"/>
</dbReference>
<dbReference type="SMART" id="SM00369">
    <property type="entry name" value="LRR_TYP"/>
    <property type="match status" value="4"/>
</dbReference>
<name>A0A9P0PWH2_ACAOB</name>
<dbReference type="OrthoDB" id="6359842at2759"/>
<dbReference type="InterPro" id="IPR001611">
    <property type="entry name" value="Leu-rich_rpt"/>
</dbReference>
<dbReference type="Gene3D" id="3.80.10.10">
    <property type="entry name" value="Ribonuclease Inhibitor"/>
    <property type="match status" value="1"/>
</dbReference>
<evidence type="ECO:0000256" key="2">
    <source>
        <dbReference type="ARBA" id="ARBA00022737"/>
    </source>
</evidence>
<evidence type="ECO:0000256" key="1">
    <source>
        <dbReference type="ARBA" id="ARBA00022614"/>
    </source>
</evidence>
<feature type="region of interest" description="Disordered" evidence="3">
    <location>
        <begin position="560"/>
        <end position="596"/>
    </location>
</feature>
<dbReference type="AlphaFoldDB" id="A0A9P0PWH2"/>
<keyword evidence="5" id="KW-1185">Reference proteome</keyword>
<gene>
    <name evidence="4" type="ORF">ACAOBT_LOCUS26313</name>
</gene>
<comment type="caution">
    <text evidence="4">The sequence shown here is derived from an EMBL/GenBank/DDBJ whole genome shotgun (WGS) entry which is preliminary data.</text>
</comment>
<dbReference type="Pfam" id="PF13855">
    <property type="entry name" value="LRR_8"/>
    <property type="match status" value="1"/>
</dbReference>